<evidence type="ECO:0000313" key="2">
    <source>
        <dbReference type="EMBL" id="MCD7467034.1"/>
    </source>
</evidence>
<feature type="region of interest" description="Disordered" evidence="1">
    <location>
        <begin position="1"/>
        <end position="53"/>
    </location>
</feature>
<accession>A0ABS8T8X5</accession>
<organism evidence="2 3">
    <name type="scientific">Datura stramonium</name>
    <name type="common">Jimsonweed</name>
    <name type="synonym">Common thornapple</name>
    <dbReference type="NCBI Taxonomy" id="4076"/>
    <lineage>
        <taxon>Eukaryota</taxon>
        <taxon>Viridiplantae</taxon>
        <taxon>Streptophyta</taxon>
        <taxon>Embryophyta</taxon>
        <taxon>Tracheophyta</taxon>
        <taxon>Spermatophyta</taxon>
        <taxon>Magnoliopsida</taxon>
        <taxon>eudicotyledons</taxon>
        <taxon>Gunneridae</taxon>
        <taxon>Pentapetalae</taxon>
        <taxon>asterids</taxon>
        <taxon>lamiids</taxon>
        <taxon>Solanales</taxon>
        <taxon>Solanaceae</taxon>
        <taxon>Solanoideae</taxon>
        <taxon>Datureae</taxon>
        <taxon>Datura</taxon>
    </lineage>
</organism>
<feature type="non-terminal residue" evidence="2">
    <location>
        <position position="53"/>
    </location>
</feature>
<dbReference type="Proteomes" id="UP000823775">
    <property type="component" value="Unassembled WGS sequence"/>
</dbReference>
<keyword evidence="3" id="KW-1185">Reference proteome</keyword>
<evidence type="ECO:0000313" key="3">
    <source>
        <dbReference type="Proteomes" id="UP000823775"/>
    </source>
</evidence>
<protein>
    <submittedName>
        <fullName evidence="2">Uncharacterized protein</fullName>
    </submittedName>
</protein>
<sequence length="53" mass="6151">MRHHKVDSPKPATVDPVQPTEVKSKMREMEPQLPLTDRQSWKNLFPKNKLGAQ</sequence>
<reference evidence="2 3" key="1">
    <citation type="journal article" date="2021" name="BMC Genomics">
        <title>Datura genome reveals duplications of psychoactive alkaloid biosynthetic genes and high mutation rate following tissue culture.</title>
        <authorList>
            <person name="Rajewski A."/>
            <person name="Carter-House D."/>
            <person name="Stajich J."/>
            <person name="Litt A."/>
        </authorList>
    </citation>
    <scope>NUCLEOTIDE SEQUENCE [LARGE SCALE GENOMIC DNA]</scope>
    <source>
        <strain evidence="2">AR-01</strain>
    </source>
</reference>
<proteinExistence type="predicted"/>
<comment type="caution">
    <text evidence="2">The sequence shown here is derived from an EMBL/GenBank/DDBJ whole genome shotgun (WGS) entry which is preliminary data.</text>
</comment>
<name>A0ABS8T8X5_DATST</name>
<gene>
    <name evidence="2" type="ORF">HAX54_004206</name>
</gene>
<dbReference type="EMBL" id="JACEIK010001191">
    <property type="protein sequence ID" value="MCD7467034.1"/>
    <property type="molecule type" value="Genomic_DNA"/>
</dbReference>
<evidence type="ECO:0000256" key="1">
    <source>
        <dbReference type="SAM" id="MobiDB-lite"/>
    </source>
</evidence>